<dbReference type="Proteomes" id="UP000186940">
    <property type="component" value="Unassembled WGS sequence"/>
</dbReference>
<sequence>MTLDTDCMRYIALFESSTGAVVRDCVVDSENDRLIFVIKQGEMGLAIGKGGENINRVRDMIDKKIEVVEYSDDVCEFICNSFQPVPIKSVKIVEKKKKQLAYVEVLKKDKGLLIGKNGRNIQKAKLLASRHHNIDDILVI</sequence>
<keyword evidence="10" id="KW-1185">Reference proteome</keyword>
<accession>A0A1F2P9B9</accession>
<organism evidence="9 10">
    <name type="scientific">Candidatus Syntropharchaeum caldarium</name>
    <dbReference type="NCBI Taxonomy" id="1838285"/>
    <lineage>
        <taxon>Archaea</taxon>
        <taxon>Methanobacteriati</taxon>
        <taxon>Methanobacteriota</taxon>
        <taxon>Stenosarchaea group</taxon>
        <taxon>Methanomicrobia</taxon>
        <taxon>Methanosarcinales</taxon>
        <taxon>ANME-2 cluster</taxon>
        <taxon>Candidatus Syntropharchaeum</taxon>
    </lineage>
</organism>
<dbReference type="InterPro" id="IPR030842">
    <property type="entry name" value="TF_NusA_bacterial"/>
</dbReference>
<evidence type="ECO:0000256" key="5">
    <source>
        <dbReference type="ARBA" id="ARBA00023163"/>
    </source>
</evidence>
<evidence type="ECO:0000256" key="4">
    <source>
        <dbReference type="ARBA" id="ARBA00023015"/>
    </source>
</evidence>
<evidence type="ECO:0000313" key="10">
    <source>
        <dbReference type="Proteomes" id="UP000186940"/>
    </source>
</evidence>
<dbReference type="GO" id="GO:0031564">
    <property type="term" value="P:transcription antitermination"/>
    <property type="evidence" value="ECO:0007669"/>
    <property type="project" value="InterPro"/>
</dbReference>
<keyword evidence="4 6" id="KW-0805">Transcription regulation</keyword>
<dbReference type="InterPro" id="IPR009019">
    <property type="entry name" value="KH_sf_prok-type"/>
</dbReference>
<dbReference type="EMBL" id="LYOS01000003">
    <property type="protein sequence ID" value="OFV67625.1"/>
    <property type="molecule type" value="Genomic_DNA"/>
</dbReference>
<dbReference type="InterPro" id="IPR010212">
    <property type="entry name" value="NusA_arc"/>
</dbReference>
<evidence type="ECO:0000259" key="8">
    <source>
        <dbReference type="SMART" id="SM00322"/>
    </source>
</evidence>
<name>A0A1F2P9B9_9EURY</name>
<dbReference type="Gene3D" id="3.30.300.20">
    <property type="match status" value="2"/>
</dbReference>
<comment type="subcellular location">
    <subcellularLocation>
        <location evidence="6">Cytoplasm</location>
    </subcellularLocation>
</comment>
<dbReference type="GO" id="GO:0006353">
    <property type="term" value="P:DNA-templated transcription termination"/>
    <property type="evidence" value="ECO:0007669"/>
    <property type="project" value="UniProtKB-UniRule"/>
</dbReference>
<dbReference type="CDD" id="cd22530">
    <property type="entry name" value="KH-II_NusA_arch_rpt1"/>
    <property type="match status" value="1"/>
</dbReference>
<dbReference type="InterPro" id="IPR015946">
    <property type="entry name" value="KH_dom-like_a/b"/>
</dbReference>
<keyword evidence="1 6" id="KW-0806">Transcription termination</keyword>
<dbReference type="NCBIfam" id="TIGR01952">
    <property type="entry name" value="nusA_arch"/>
    <property type="match status" value="1"/>
</dbReference>
<protein>
    <recommendedName>
        <fullName evidence="6">Probable transcription termination protein NusA</fullName>
    </recommendedName>
</protein>
<dbReference type="InterPro" id="IPR004044">
    <property type="entry name" value="KH_dom_type_2"/>
</dbReference>
<dbReference type="HAMAP" id="MF_00945_A">
    <property type="entry name" value="NusA_A"/>
    <property type="match status" value="1"/>
</dbReference>
<dbReference type="SUPFAM" id="SSF54814">
    <property type="entry name" value="Prokaryotic type KH domain (KH-domain type II)"/>
    <property type="match status" value="2"/>
</dbReference>
<dbReference type="CDD" id="cd22531">
    <property type="entry name" value="KH-II_NusA_arch_rpt2"/>
    <property type="match status" value="1"/>
</dbReference>
<gene>
    <name evidence="6" type="primary">nusA</name>
    <name evidence="9" type="ORF">SCAL_001000</name>
</gene>
<dbReference type="PANTHER" id="PTHR22648:SF0">
    <property type="entry name" value="TRANSCRIPTION TERMINATION_ANTITERMINATION PROTEIN NUSA"/>
    <property type="match status" value="1"/>
</dbReference>
<reference evidence="9" key="1">
    <citation type="submission" date="2016-05" db="EMBL/GenBank/DDBJ databases">
        <title>Microbial consortia oxidize butane by reversing methanogenesis.</title>
        <authorList>
            <person name="Laso-Perez R."/>
            <person name="Richter M."/>
            <person name="Wegener G."/>
            <person name="Musat F."/>
        </authorList>
    </citation>
    <scope>NUCLEOTIDE SEQUENCE [LARGE SCALE GENOMIC DNA]</scope>
    <source>
        <strain evidence="9">BOX2</strain>
    </source>
</reference>
<evidence type="ECO:0000256" key="3">
    <source>
        <dbReference type="ARBA" id="ARBA00022884"/>
    </source>
</evidence>
<keyword evidence="3 7" id="KW-0694">RNA-binding</keyword>
<dbReference type="PATRIC" id="fig|1838285.3.peg.1016"/>
<keyword evidence="2 6" id="KW-0963">Cytoplasm</keyword>
<dbReference type="GO" id="GO:0003723">
    <property type="term" value="F:RNA binding"/>
    <property type="evidence" value="ECO:0007669"/>
    <property type="project" value="UniProtKB-UniRule"/>
</dbReference>
<dbReference type="SMART" id="SM00322">
    <property type="entry name" value="KH"/>
    <property type="match status" value="1"/>
</dbReference>
<evidence type="ECO:0000256" key="2">
    <source>
        <dbReference type="ARBA" id="ARBA00022490"/>
    </source>
</evidence>
<evidence type="ECO:0000256" key="1">
    <source>
        <dbReference type="ARBA" id="ARBA00022472"/>
    </source>
</evidence>
<dbReference type="Pfam" id="PF07650">
    <property type="entry name" value="KH_2"/>
    <property type="match status" value="1"/>
</dbReference>
<dbReference type="GO" id="GO:0005829">
    <property type="term" value="C:cytosol"/>
    <property type="evidence" value="ECO:0007669"/>
    <property type="project" value="TreeGrafter"/>
</dbReference>
<dbReference type="PANTHER" id="PTHR22648">
    <property type="entry name" value="TRANSCRIPTION TERMINATION FACTOR NUSA"/>
    <property type="match status" value="1"/>
</dbReference>
<proteinExistence type="inferred from homology"/>
<keyword evidence="5 6" id="KW-0804">Transcription</keyword>
<dbReference type="AlphaFoldDB" id="A0A1F2P9B9"/>
<comment type="function">
    <text evidence="6">Participates in transcription termination.</text>
</comment>
<evidence type="ECO:0000313" key="9">
    <source>
        <dbReference type="EMBL" id="OFV67625.1"/>
    </source>
</evidence>
<evidence type="ECO:0000256" key="7">
    <source>
        <dbReference type="PROSITE-ProRule" id="PRU00117"/>
    </source>
</evidence>
<feature type="domain" description="K Homology" evidence="8">
    <location>
        <begin position="30"/>
        <end position="97"/>
    </location>
</feature>
<comment type="similarity">
    <text evidence="6">Belongs to the NusA family.</text>
</comment>
<dbReference type="PROSITE" id="PS50084">
    <property type="entry name" value="KH_TYPE_1"/>
    <property type="match status" value="1"/>
</dbReference>
<comment type="caution">
    <text evidence="9">The sequence shown here is derived from an EMBL/GenBank/DDBJ whole genome shotgun (WGS) entry which is preliminary data.</text>
</comment>
<dbReference type="InterPro" id="IPR004087">
    <property type="entry name" value="KH_dom"/>
</dbReference>
<dbReference type="STRING" id="1838285.SCAL_001000"/>
<evidence type="ECO:0000256" key="6">
    <source>
        <dbReference type="HAMAP-Rule" id="MF_00945"/>
    </source>
</evidence>
<dbReference type="FunFam" id="3.30.300.20:FF:000024">
    <property type="entry name" value="Probable transcription termination protein NusA"/>
    <property type="match status" value="1"/>
</dbReference>